<evidence type="ECO:0000313" key="1">
    <source>
        <dbReference type="EMBL" id="SDX06381.1"/>
    </source>
</evidence>
<name>A0A1H2YN19_9PSEU</name>
<organism evidence="1 2">
    <name type="scientific">Saccharopolyspora shandongensis</name>
    <dbReference type="NCBI Taxonomy" id="418495"/>
    <lineage>
        <taxon>Bacteria</taxon>
        <taxon>Bacillati</taxon>
        <taxon>Actinomycetota</taxon>
        <taxon>Actinomycetes</taxon>
        <taxon>Pseudonocardiales</taxon>
        <taxon>Pseudonocardiaceae</taxon>
        <taxon>Saccharopolyspora</taxon>
    </lineage>
</organism>
<evidence type="ECO:0000313" key="2">
    <source>
        <dbReference type="Proteomes" id="UP000199529"/>
    </source>
</evidence>
<dbReference type="EMBL" id="FNOK01000007">
    <property type="protein sequence ID" value="SDX06381.1"/>
    <property type="molecule type" value="Genomic_DNA"/>
</dbReference>
<gene>
    <name evidence="1" type="ORF">SAMN05216215_100791</name>
</gene>
<dbReference type="AlphaFoldDB" id="A0A1H2YN19"/>
<dbReference type="RefSeq" id="WP_177226381.1">
    <property type="nucleotide sequence ID" value="NZ_FNOK01000007.1"/>
</dbReference>
<reference evidence="2" key="1">
    <citation type="submission" date="2016-10" db="EMBL/GenBank/DDBJ databases">
        <authorList>
            <person name="Varghese N."/>
            <person name="Submissions S."/>
        </authorList>
    </citation>
    <scope>NUCLEOTIDE SEQUENCE [LARGE SCALE GENOMIC DNA]</scope>
    <source>
        <strain evidence="2">CGMCC 4.3530</strain>
    </source>
</reference>
<keyword evidence="2" id="KW-1185">Reference proteome</keyword>
<dbReference type="Proteomes" id="UP000199529">
    <property type="component" value="Unassembled WGS sequence"/>
</dbReference>
<protein>
    <submittedName>
        <fullName evidence="1">Uncharacterized protein</fullName>
    </submittedName>
</protein>
<accession>A0A1H2YN19</accession>
<proteinExistence type="predicted"/>
<sequence>MRGVVRALGRFVRDFARGIHAGHAIRHGVRRPADGARWSERPVDST</sequence>